<feature type="compositionally biased region" description="Polar residues" evidence="1">
    <location>
        <begin position="594"/>
        <end position="615"/>
    </location>
</feature>
<comment type="caution">
    <text evidence="3">The sequence shown here is derived from an EMBL/GenBank/DDBJ whole genome shotgun (WGS) entry which is preliminary data.</text>
</comment>
<feature type="compositionally biased region" description="Polar residues" evidence="1">
    <location>
        <begin position="1068"/>
        <end position="1080"/>
    </location>
</feature>
<gene>
    <name evidence="3" type="ORF">UPYG_G00030390</name>
</gene>
<feature type="compositionally biased region" description="Polar residues" evidence="1">
    <location>
        <begin position="1372"/>
        <end position="1381"/>
    </location>
</feature>
<feature type="compositionally biased region" description="Polar residues" evidence="1">
    <location>
        <begin position="1003"/>
        <end position="1012"/>
    </location>
</feature>
<dbReference type="PROSITE" id="PS50097">
    <property type="entry name" value="BTB"/>
    <property type="match status" value="1"/>
</dbReference>
<feature type="compositionally biased region" description="Polar residues" evidence="1">
    <location>
        <begin position="796"/>
        <end position="812"/>
    </location>
</feature>
<evidence type="ECO:0000259" key="2">
    <source>
        <dbReference type="PROSITE" id="PS50097"/>
    </source>
</evidence>
<feature type="compositionally biased region" description="Low complexity" evidence="1">
    <location>
        <begin position="693"/>
        <end position="720"/>
    </location>
</feature>
<protein>
    <recommendedName>
        <fullName evidence="2">BTB domain-containing protein</fullName>
    </recommendedName>
</protein>
<feature type="compositionally biased region" description="Basic and acidic residues" evidence="1">
    <location>
        <begin position="1384"/>
        <end position="1395"/>
    </location>
</feature>
<dbReference type="CDD" id="cd18286">
    <property type="entry name" value="BTB2_POZ_BTBD8"/>
    <property type="match status" value="1"/>
</dbReference>
<dbReference type="Gene3D" id="3.30.710.10">
    <property type="entry name" value="Potassium Channel Kv1.1, Chain A"/>
    <property type="match status" value="1"/>
</dbReference>
<dbReference type="CDD" id="cd18490">
    <property type="entry name" value="BACK_BTBD8"/>
    <property type="match status" value="1"/>
</dbReference>
<proteinExistence type="predicted"/>
<organism evidence="3 4">
    <name type="scientific">Umbra pygmaea</name>
    <name type="common">Eastern mudminnow</name>
    <dbReference type="NCBI Taxonomy" id="75934"/>
    <lineage>
        <taxon>Eukaryota</taxon>
        <taxon>Metazoa</taxon>
        <taxon>Chordata</taxon>
        <taxon>Craniata</taxon>
        <taxon>Vertebrata</taxon>
        <taxon>Euteleostomi</taxon>
        <taxon>Actinopterygii</taxon>
        <taxon>Neopterygii</taxon>
        <taxon>Teleostei</taxon>
        <taxon>Protacanthopterygii</taxon>
        <taxon>Esociformes</taxon>
        <taxon>Umbridae</taxon>
        <taxon>Umbra</taxon>
    </lineage>
</organism>
<dbReference type="PANTHER" id="PTHR22427:SF2">
    <property type="entry name" value="BTB_POZ DOMAIN-CONTAINING PROTEIN 8"/>
    <property type="match status" value="1"/>
</dbReference>
<dbReference type="SMART" id="SM00225">
    <property type="entry name" value="BTB"/>
    <property type="match status" value="1"/>
</dbReference>
<dbReference type="Pfam" id="PF00651">
    <property type="entry name" value="BTB"/>
    <property type="match status" value="1"/>
</dbReference>
<name>A0ABD0Y6H0_UMBPY</name>
<feature type="region of interest" description="Disordered" evidence="1">
    <location>
        <begin position="561"/>
        <end position="1320"/>
    </location>
</feature>
<dbReference type="InterPro" id="IPR043225">
    <property type="entry name" value="BACK_BTBD8"/>
</dbReference>
<dbReference type="Proteomes" id="UP001557470">
    <property type="component" value="Unassembled WGS sequence"/>
</dbReference>
<dbReference type="SUPFAM" id="SSF54695">
    <property type="entry name" value="POZ domain"/>
    <property type="match status" value="1"/>
</dbReference>
<feature type="compositionally biased region" description="Acidic residues" evidence="1">
    <location>
        <begin position="1199"/>
        <end position="1211"/>
    </location>
</feature>
<feature type="compositionally biased region" description="Basic and acidic residues" evidence="1">
    <location>
        <begin position="1133"/>
        <end position="1154"/>
    </location>
</feature>
<accession>A0ABD0Y6H0</accession>
<feature type="compositionally biased region" description="Polar residues" evidence="1">
    <location>
        <begin position="568"/>
        <end position="579"/>
    </location>
</feature>
<dbReference type="Pfam" id="PF15363">
    <property type="entry name" value="BTBD8_C"/>
    <property type="match status" value="1"/>
</dbReference>
<feature type="compositionally biased region" description="Basic and acidic residues" evidence="1">
    <location>
        <begin position="1464"/>
        <end position="1485"/>
    </location>
</feature>
<feature type="region of interest" description="Disordered" evidence="1">
    <location>
        <begin position="1462"/>
        <end position="1487"/>
    </location>
</feature>
<reference evidence="3 4" key="1">
    <citation type="submission" date="2024-06" db="EMBL/GenBank/DDBJ databases">
        <authorList>
            <person name="Pan Q."/>
            <person name="Wen M."/>
            <person name="Jouanno E."/>
            <person name="Zahm M."/>
            <person name="Klopp C."/>
            <person name="Cabau C."/>
            <person name="Louis A."/>
            <person name="Berthelot C."/>
            <person name="Parey E."/>
            <person name="Roest Crollius H."/>
            <person name="Montfort J."/>
            <person name="Robinson-Rechavi M."/>
            <person name="Bouchez O."/>
            <person name="Lampietro C."/>
            <person name="Lopez Roques C."/>
            <person name="Donnadieu C."/>
            <person name="Postlethwait J."/>
            <person name="Bobe J."/>
            <person name="Verreycken H."/>
            <person name="Guiguen Y."/>
        </authorList>
    </citation>
    <scope>NUCLEOTIDE SEQUENCE [LARGE SCALE GENOMIC DNA]</scope>
    <source>
        <strain evidence="3">Up_M1</strain>
        <tissue evidence="3">Testis</tissue>
    </source>
</reference>
<feature type="compositionally biased region" description="Polar residues" evidence="1">
    <location>
        <begin position="1045"/>
        <end position="1054"/>
    </location>
</feature>
<evidence type="ECO:0000256" key="1">
    <source>
        <dbReference type="SAM" id="MobiDB-lite"/>
    </source>
</evidence>
<feature type="domain" description="BTB" evidence="2">
    <location>
        <begin position="165"/>
        <end position="232"/>
    </location>
</feature>
<evidence type="ECO:0000313" key="3">
    <source>
        <dbReference type="EMBL" id="KAL1022641.1"/>
    </source>
</evidence>
<keyword evidence="4" id="KW-1185">Reference proteome</keyword>
<feature type="compositionally biased region" description="Polar residues" evidence="1">
    <location>
        <begin position="1251"/>
        <end position="1261"/>
    </location>
</feature>
<dbReference type="InterPro" id="IPR027907">
    <property type="entry name" value="BTBD8_C"/>
</dbReference>
<dbReference type="Pfam" id="PF26017">
    <property type="entry name" value="BACK_BTBD8"/>
    <property type="match status" value="1"/>
</dbReference>
<feature type="region of interest" description="Disordered" evidence="1">
    <location>
        <begin position="1359"/>
        <end position="1421"/>
    </location>
</feature>
<feature type="compositionally biased region" description="Low complexity" evidence="1">
    <location>
        <begin position="841"/>
        <end position="864"/>
    </location>
</feature>
<dbReference type="InterPro" id="IPR000210">
    <property type="entry name" value="BTB/POZ_dom"/>
</dbReference>
<feature type="compositionally biased region" description="Acidic residues" evidence="1">
    <location>
        <begin position="1240"/>
        <end position="1250"/>
    </location>
</feature>
<evidence type="ECO:0000313" key="4">
    <source>
        <dbReference type="Proteomes" id="UP001557470"/>
    </source>
</evidence>
<feature type="compositionally biased region" description="Polar residues" evidence="1">
    <location>
        <begin position="1307"/>
        <end position="1316"/>
    </location>
</feature>
<feature type="compositionally biased region" description="Polar residues" evidence="1">
    <location>
        <begin position="969"/>
        <end position="991"/>
    </location>
</feature>
<dbReference type="InterPro" id="IPR011333">
    <property type="entry name" value="SKP1/BTB/POZ_sf"/>
</dbReference>
<sequence length="1596" mass="171475">MINTEAVREFQTKERKSRKNLKKCLASALSADLKRLLQEEMEADVRLCVLSSSSHPLLVHRPVLLARAPHLLKGSAHPGSNTLQLNNYDITELKHFIRQVYTAEQRMGVAGGGVPNGLERPTTVITGSHGDSGHRPTDSDGALTVEPASGLGADLLDLYHRGEGSDISIQVGDQTFSCHRAILCARSQYFQAMLCGTWMESSRQCITLQGLGPDEMDILLQFMYGAIIDLPPKASASQVVLAADMLGLEGLKDVVEMVLTRDYCRFFPKPVDGVQKTILECLSLTRTLGLQDLHLRCMRWVTEHYVKSWSERNFALLPCDLQRDCLTAVTGSTTVQNAVNVLWGSEQLLVSLPEVKWAKQTVVLATDLQDQCLSFIITHLHQVMHTQAFHSLRRREEATREPALLKKLCSAIRDGVTVENCCDLFAAVDHLAGEEVRGEQSPLEEGVHRKEEEPFRQEVSALRARLWTFLLQSFYAVRHTRGWESLPSKHKDGLLAAALDKGDSRRLRKKPVFTSSQQLREVRCPSGPAASCESPPVQRANQLVRNTGTVSSTAAVLSATMKSDGLGTPSTAGRVTNATKPGESLPTRVKNSKTKQPGESRSTSTKARPTASSATAKPVLNGAAGHGGAKREGDPNGPKGSPLMGKGLKDQDRRHNPGARPKTSPPGTASTAQARPGKLQKSTAGKGDPLQGADSSTAHPATTTPSSSGSASPDNSSGSPRNSRALPGLKPKTQAKVLTKSPLTKSTQKIDTARTNSPTNKPSVREPSKAKVPAIGRSTAGGAGGARADTKGRSLPTDSAQNHASRPGSSLSARKPASPRKDEEKDGPKPSSDKVVRKAAKPNAADAAKSSKSAKSAPSFTSSKQPSVVLAKPGPKQKCTSESPSEKSSPKSAGSVKNCSVVSSKKPSAKEKEGSRAKVVAEPQQATDATPGEERLPSYVGPRGNASQPAAEPTDQSPQPPGPQGLNGTGDSLSLPLNNCPKQSPQKSTKQPGKLNGTVEVRTVSSQPPTSDHISHGIGLMNGEHTEQANSGKHTPGSGADLQPDTPSLGSTDTPLEESWSGLHHQISPESESGSATTSSDDIKPRSEDYDAGGSQDDVDDCGSNERGGSKGGGTMRCHDFLGRSSSDTSTPEELKMLDGGLRVEVRLKGREVETTSEEEGGRRRPRSWLSRDREEVPVEEEVDMTGKQAPDSQLFSSEESEDSEEEDERSEVEVLSGHPVPPTDASPQFQGIVNLAFEDPADPDPDNEQQPDYQSASNFRRSVLISVDECEEMGSEEGGAQTPPQKLPDDPLTPCEVFDSGPLPARQSSPGTVSPSGGLGIRSFHLKGVKVSPGCASLDTDPSDVPLQERPCHLDLWPAEQYSNGGPPCRNPSTKPSQASVPVEHKRADLHLDLNDPPQTGDSPAHAAIPQSPAGDIEGQCDRLDLDQTTSPTCTHDRRLSKALSPIYELDVGAAFEYLSSSDHNKDRSSRSTVEEQQHSHGDYNEDSCEFAERDWSMLRQLLSDQESSLGVINPVPEDLNLAQYLIKQTLSLSRDCLEGQQVFLPHEKETFKRWAELISPLEDSTTSITVTSFSPEDAASPQGEWTIVELETHH</sequence>
<dbReference type="EMBL" id="JAGEUA010000001">
    <property type="protein sequence ID" value="KAL1022641.1"/>
    <property type="molecule type" value="Genomic_DNA"/>
</dbReference>
<feature type="compositionally biased region" description="Polar residues" evidence="1">
    <location>
        <begin position="741"/>
        <end position="762"/>
    </location>
</feature>
<feature type="compositionally biased region" description="Basic and acidic residues" evidence="1">
    <location>
        <begin position="819"/>
        <end position="836"/>
    </location>
</feature>
<dbReference type="PANTHER" id="PTHR22427">
    <property type="entry name" value="GH15728P"/>
    <property type="match status" value="1"/>
</dbReference>
<feature type="compositionally biased region" description="Low complexity" evidence="1">
    <location>
        <begin position="890"/>
        <end position="906"/>
    </location>
</feature>